<dbReference type="RefSeq" id="WP_184787023.1">
    <property type="nucleotide sequence ID" value="NZ_BONT01000045.1"/>
</dbReference>
<dbReference type="InterPro" id="IPR016032">
    <property type="entry name" value="Sig_transdc_resp-reg_C-effctor"/>
</dbReference>
<dbReference type="InterPro" id="IPR027417">
    <property type="entry name" value="P-loop_NTPase"/>
</dbReference>
<dbReference type="Gene3D" id="1.10.10.10">
    <property type="entry name" value="Winged helix-like DNA-binding domain superfamily/Winged helix DNA-binding domain"/>
    <property type="match status" value="1"/>
</dbReference>
<keyword evidence="4" id="KW-0238">DNA-binding</keyword>
<gene>
    <name evidence="4" type="ORF">HNR73_001983</name>
</gene>
<dbReference type="InterPro" id="IPR000792">
    <property type="entry name" value="Tscrpt_reg_LuxR_C"/>
</dbReference>
<dbReference type="InterPro" id="IPR041664">
    <property type="entry name" value="AAA_16"/>
</dbReference>
<dbReference type="GO" id="GO:0003677">
    <property type="term" value="F:DNA binding"/>
    <property type="evidence" value="ECO:0007669"/>
    <property type="project" value="UniProtKB-KW"/>
</dbReference>
<dbReference type="PANTHER" id="PTHR16305">
    <property type="entry name" value="TESTICULAR SOLUBLE ADENYLYL CYCLASE"/>
    <property type="match status" value="1"/>
</dbReference>
<dbReference type="PROSITE" id="PS00622">
    <property type="entry name" value="HTH_LUXR_1"/>
    <property type="match status" value="1"/>
</dbReference>
<organism evidence="4 5">
    <name type="scientific">Phytomonospora endophytica</name>
    <dbReference type="NCBI Taxonomy" id="714109"/>
    <lineage>
        <taxon>Bacteria</taxon>
        <taxon>Bacillati</taxon>
        <taxon>Actinomycetota</taxon>
        <taxon>Actinomycetes</taxon>
        <taxon>Micromonosporales</taxon>
        <taxon>Micromonosporaceae</taxon>
        <taxon>Phytomonospora</taxon>
    </lineage>
</organism>
<dbReference type="AlphaFoldDB" id="A0A841FGL3"/>
<keyword evidence="5" id="KW-1185">Reference proteome</keyword>
<dbReference type="PROSITE" id="PS50043">
    <property type="entry name" value="HTH_LUXR_2"/>
    <property type="match status" value="1"/>
</dbReference>
<proteinExistence type="predicted"/>
<dbReference type="GO" id="GO:0006355">
    <property type="term" value="P:regulation of DNA-templated transcription"/>
    <property type="evidence" value="ECO:0007669"/>
    <property type="project" value="InterPro"/>
</dbReference>
<evidence type="ECO:0000313" key="4">
    <source>
        <dbReference type="EMBL" id="MBB6034133.1"/>
    </source>
</evidence>
<dbReference type="GO" id="GO:0005524">
    <property type="term" value="F:ATP binding"/>
    <property type="evidence" value="ECO:0007669"/>
    <property type="project" value="UniProtKB-KW"/>
</dbReference>
<dbReference type="SMART" id="SM00421">
    <property type="entry name" value="HTH_LUXR"/>
    <property type="match status" value="1"/>
</dbReference>
<evidence type="ECO:0000259" key="3">
    <source>
        <dbReference type="PROSITE" id="PS50043"/>
    </source>
</evidence>
<keyword evidence="2" id="KW-0067">ATP-binding</keyword>
<dbReference type="InterPro" id="IPR036388">
    <property type="entry name" value="WH-like_DNA-bd_sf"/>
</dbReference>
<dbReference type="Proteomes" id="UP000548476">
    <property type="component" value="Unassembled WGS sequence"/>
</dbReference>
<evidence type="ECO:0000256" key="1">
    <source>
        <dbReference type="ARBA" id="ARBA00022741"/>
    </source>
</evidence>
<dbReference type="EMBL" id="JACHGT010000004">
    <property type="protein sequence ID" value="MBB6034133.1"/>
    <property type="molecule type" value="Genomic_DNA"/>
</dbReference>
<dbReference type="PRINTS" id="PR00038">
    <property type="entry name" value="HTHLUXR"/>
</dbReference>
<accession>A0A841FGL3</accession>
<protein>
    <submittedName>
        <fullName evidence="4">DNA-binding CsgD family transcriptional regulator</fullName>
    </submittedName>
</protein>
<dbReference type="SUPFAM" id="SSF46894">
    <property type="entry name" value="C-terminal effector domain of the bipartite response regulators"/>
    <property type="match status" value="1"/>
</dbReference>
<reference evidence="4 5" key="1">
    <citation type="submission" date="2020-08" db="EMBL/GenBank/DDBJ databases">
        <title>Genomic Encyclopedia of Type Strains, Phase IV (KMG-IV): sequencing the most valuable type-strain genomes for metagenomic binning, comparative biology and taxonomic classification.</title>
        <authorList>
            <person name="Goeker M."/>
        </authorList>
    </citation>
    <scope>NUCLEOTIDE SEQUENCE [LARGE SCALE GENOMIC DNA]</scope>
    <source>
        <strain evidence="4 5">YIM 65646</strain>
    </source>
</reference>
<dbReference type="SUPFAM" id="SSF52540">
    <property type="entry name" value="P-loop containing nucleoside triphosphate hydrolases"/>
    <property type="match status" value="1"/>
</dbReference>
<comment type="caution">
    <text evidence="4">The sequence shown here is derived from an EMBL/GenBank/DDBJ whole genome shotgun (WGS) entry which is preliminary data.</text>
</comment>
<dbReference type="Pfam" id="PF00196">
    <property type="entry name" value="GerE"/>
    <property type="match status" value="1"/>
</dbReference>
<dbReference type="GO" id="GO:0005737">
    <property type="term" value="C:cytoplasm"/>
    <property type="evidence" value="ECO:0007669"/>
    <property type="project" value="TreeGrafter"/>
</dbReference>
<feature type="domain" description="HTH luxR-type" evidence="3">
    <location>
        <begin position="730"/>
        <end position="795"/>
    </location>
</feature>
<evidence type="ECO:0000313" key="5">
    <source>
        <dbReference type="Proteomes" id="UP000548476"/>
    </source>
</evidence>
<name>A0A841FGL3_9ACTN</name>
<dbReference type="GO" id="GO:0004016">
    <property type="term" value="F:adenylate cyclase activity"/>
    <property type="evidence" value="ECO:0007669"/>
    <property type="project" value="TreeGrafter"/>
</dbReference>
<dbReference type="Pfam" id="PF13191">
    <property type="entry name" value="AAA_16"/>
    <property type="match status" value="1"/>
</dbReference>
<evidence type="ECO:0000256" key="2">
    <source>
        <dbReference type="ARBA" id="ARBA00022840"/>
    </source>
</evidence>
<dbReference type="PANTHER" id="PTHR16305:SF35">
    <property type="entry name" value="TRANSCRIPTIONAL ACTIVATOR DOMAIN"/>
    <property type="match status" value="1"/>
</dbReference>
<sequence>MTDDDGNRMGTRPIVGRAVQLAAVRAAWDRVLADGTGETVVITGDDGVGKSRLAAEAMAAMEPSAVLAGRARAVGPAPYDWLASALDGQSLDGLPAPPEALAWLTQRPSTHRYEPGALLRLAVDVVRHRVGEGPGVLLVEDLHDLDPASLNLVADLAAARALPALLLVTSRPAGDGTAARVLAQLSGATRCHLGPLTPAETAELLDGATGAPPSPRLVLGLHRRTGGNARWTTEIIAAVRARELATPLDSPLPPYLASLATARFDGADGRVTRVAALLGASLRTDALTDLCGGDAEDAVARLAGQGVFVRDRAGEPRFASPLVAEALAQTAPPSLRAKVHRRAYARALDAGDLDGEFRHGLHCGRAVDPRPAVAAHLAAGRPRAALELANAAGPVRDSGLAREAYIAAHSVGDYAKAADYARAWSASAVGAGKVEAQRVIADLWGHGGSIASQHRLLESIAPRVAADGRAAYLTALGRAALYAERPAEAVGWAEQALELTTEPDPAALTVLGHATALTGDGERGLALIAAGRRYAAAARDLVVFGRAVAASAAVRLPGLSGEAARRVLDEHLTALARHDLSGRAGPVVVAAAEAAVAAGETVHARALAAERVVIEPDRVERAMLIALTARLDAAAGDRDGAQRLRRSLTAETIEMDAPRVLRASAGLDLALAEGPGAAEKALRAYVGAASPDAHAAGLTEAGRVALEAGVGEARVAVLLPDGGASLGIGAGAPGAELTAREREVLGCLAEGMTNQQVASRLGISIRTVTVHVSNLLRKTGSASRTEAALWAVRHGLAGGR</sequence>
<dbReference type="CDD" id="cd06170">
    <property type="entry name" value="LuxR_C_like"/>
    <property type="match status" value="1"/>
</dbReference>
<keyword evidence="1" id="KW-0547">Nucleotide-binding</keyword>